<dbReference type="AlphaFoldDB" id="V4HMD2"/>
<dbReference type="STRING" id="1324957.K933_05778"/>
<name>V4HMD2_9EURY</name>
<sequence>MERNETDRVFHALADGRRRCVVELLHDHGTITLADLADEVVSRERDARLTEVPADAVRDAYLSLYHRHLPRLEAADVAAYDQERDAVRWLDTPASSLALTLLERTDAVAP</sequence>
<reference evidence="2 3" key="1">
    <citation type="journal article" date="2013" name="Genome Announc.">
        <title>Draft Genome Sequence of 'Candidatus Halobonum tyrrellensis' Strain G22, Isolated from the Hypersaline Waters of Lake Tyrrell, Australia.</title>
        <authorList>
            <person name="Ugalde J.A."/>
            <person name="Narasingarao P."/>
            <person name="Kuo S."/>
            <person name="Podell S."/>
            <person name="Allen E.E."/>
        </authorList>
    </citation>
    <scope>NUCLEOTIDE SEQUENCE [LARGE SCALE GENOMIC DNA]</scope>
    <source>
        <strain evidence="2 3">G22</strain>
    </source>
</reference>
<dbReference type="Proteomes" id="UP000017840">
    <property type="component" value="Unassembled WGS sequence"/>
</dbReference>
<feature type="domain" description="DUF7344" evidence="1">
    <location>
        <begin position="10"/>
        <end position="88"/>
    </location>
</feature>
<dbReference type="InterPro" id="IPR036388">
    <property type="entry name" value="WH-like_DNA-bd_sf"/>
</dbReference>
<evidence type="ECO:0000259" key="1">
    <source>
        <dbReference type="Pfam" id="PF24035"/>
    </source>
</evidence>
<dbReference type="InterPro" id="IPR055768">
    <property type="entry name" value="DUF7344"/>
</dbReference>
<organism evidence="2 3">
    <name type="scientific">Candidatus Halobonum tyrrellensis G22</name>
    <dbReference type="NCBI Taxonomy" id="1324957"/>
    <lineage>
        <taxon>Archaea</taxon>
        <taxon>Methanobacteriati</taxon>
        <taxon>Methanobacteriota</taxon>
        <taxon>Stenosarchaea group</taxon>
        <taxon>Halobacteria</taxon>
        <taxon>Halobacteriales</taxon>
        <taxon>Haloferacaceae</taxon>
        <taxon>Candidatus Halobonum</taxon>
    </lineage>
</organism>
<dbReference type="eggNOG" id="arCOG03828">
    <property type="taxonomic scope" value="Archaea"/>
</dbReference>
<dbReference type="EMBL" id="ASGZ01000018">
    <property type="protein sequence ID" value="ESP89089.1"/>
    <property type="molecule type" value="Genomic_DNA"/>
</dbReference>
<evidence type="ECO:0000313" key="3">
    <source>
        <dbReference type="Proteomes" id="UP000017840"/>
    </source>
</evidence>
<dbReference type="RefSeq" id="WP_023393743.1">
    <property type="nucleotide sequence ID" value="NZ_ASGZ01000018.1"/>
</dbReference>
<dbReference type="OrthoDB" id="331021at2157"/>
<evidence type="ECO:0000313" key="2">
    <source>
        <dbReference type="EMBL" id="ESP89089.1"/>
    </source>
</evidence>
<proteinExistence type="predicted"/>
<dbReference type="Pfam" id="PF24035">
    <property type="entry name" value="DUF7344"/>
    <property type="match status" value="1"/>
</dbReference>
<protein>
    <recommendedName>
        <fullName evidence="1">DUF7344 domain-containing protein</fullName>
    </recommendedName>
</protein>
<gene>
    <name evidence="2" type="ORF">K933_05778</name>
</gene>
<accession>V4HMD2</accession>
<dbReference type="Gene3D" id="1.10.10.10">
    <property type="entry name" value="Winged helix-like DNA-binding domain superfamily/Winged helix DNA-binding domain"/>
    <property type="match status" value="1"/>
</dbReference>
<keyword evidence="3" id="KW-1185">Reference proteome</keyword>
<comment type="caution">
    <text evidence="2">The sequence shown here is derived from an EMBL/GenBank/DDBJ whole genome shotgun (WGS) entry which is preliminary data.</text>
</comment>